<comment type="similarity">
    <text evidence="1 2">Belongs to the pirin family.</text>
</comment>
<sequence>MKNTKTINKIRYGHKSGSITAFINPDDIYELDPFVLWDHFEAKEVVHSTGLDYHGHSGVDAVSYPVTGKLRHHDSAGSHVTLNSGDIHVMTTGHGIIHKDTMTPQDGRVESFSLWTALPAGPSEMAEASSRNIASHNIPLVEETDSTTKVLIGCYKDAISPVTYSIPVTYLDIMITPYGCWQFVPDAKQTTGFIYVRSGEIYISGNQLLPHQMGTLYPSALPLEIKTGRLGARFFVTLGEPLHQHFVSSGSSVHSSTANLASGSQHIAELLAARKTKH</sequence>
<dbReference type="Proteomes" id="UP001057998">
    <property type="component" value="Chromosome 1"/>
</dbReference>
<evidence type="ECO:0000313" key="5">
    <source>
        <dbReference type="Proteomes" id="UP001057998"/>
    </source>
</evidence>
<evidence type="ECO:0000256" key="1">
    <source>
        <dbReference type="ARBA" id="ARBA00008416"/>
    </source>
</evidence>
<dbReference type="InterPro" id="IPR014710">
    <property type="entry name" value="RmlC-like_jellyroll"/>
</dbReference>
<evidence type="ECO:0000259" key="3">
    <source>
        <dbReference type="Pfam" id="PF02678"/>
    </source>
</evidence>
<dbReference type="Gene3D" id="2.60.120.10">
    <property type="entry name" value="Jelly Rolls"/>
    <property type="match status" value="2"/>
</dbReference>
<accession>A0ABY5GDA8</accession>
<feature type="domain" description="Pirin N-terminal" evidence="3">
    <location>
        <begin position="28"/>
        <end position="115"/>
    </location>
</feature>
<dbReference type="Pfam" id="PF02678">
    <property type="entry name" value="Pirin"/>
    <property type="match status" value="1"/>
</dbReference>
<gene>
    <name evidence="4" type="ORF">NNL38_09915</name>
</gene>
<dbReference type="PANTHER" id="PTHR13903">
    <property type="entry name" value="PIRIN-RELATED"/>
    <property type="match status" value="1"/>
</dbReference>
<name>A0ABY5GDA8_9GAMM</name>
<keyword evidence="5" id="KW-1185">Reference proteome</keyword>
<evidence type="ECO:0000313" key="4">
    <source>
        <dbReference type="EMBL" id="UTV26679.1"/>
    </source>
</evidence>
<dbReference type="RefSeq" id="WP_255387889.1">
    <property type="nucleotide sequence ID" value="NZ_CP101508.1"/>
</dbReference>
<dbReference type="InterPro" id="IPR011051">
    <property type="entry name" value="RmlC_Cupin_sf"/>
</dbReference>
<dbReference type="SUPFAM" id="SSF51182">
    <property type="entry name" value="RmlC-like cupins"/>
    <property type="match status" value="1"/>
</dbReference>
<evidence type="ECO:0000256" key="2">
    <source>
        <dbReference type="RuleBase" id="RU003457"/>
    </source>
</evidence>
<dbReference type="CDD" id="cd02247">
    <property type="entry name" value="cupin_pirin_C"/>
    <property type="match status" value="1"/>
</dbReference>
<dbReference type="InterPro" id="IPR003829">
    <property type="entry name" value="Pirin_N_dom"/>
</dbReference>
<reference evidence="4" key="1">
    <citation type="submission" date="2022-07" db="EMBL/GenBank/DDBJ databases">
        <title>Genome sequencing of Photobacterium atrarenae GJH2-4.</title>
        <authorList>
            <person name="Park S.-J."/>
        </authorList>
    </citation>
    <scope>NUCLEOTIDE SEQUENCE</scope>
    <source>
        <strain evidence="4">GJH2-4</strain>
    </source>
</reference>
<dbReference type="InterPro" id="IPR012093">
    <property type="entry name" value="Pirin"/>
</dbReference>
<dbReference type="PIRSF" id="PIRSF006232">
    <property type="entry name" value="Pirin"/>
    <property type="match status" value="1"/>
</dbReference>
<dbReference type="PANTHER" id="PTHR13903:SF8">
    <property type="entry name" value="PIRIN"/>
    <property type="match status" value="1"/>
</dbReference>
<protein>
    <submittedName>
        <fullName evidence="4">Pirin family protein</fullName>
    </submittedName>
</protein>
<organism evidence="4 5">
    <name type="scientific">Photobacterium atrarenae</name>
    <dbReference type="NCBI Taxonomy" id="865757"/>
    <lineage>
        <taxon>Bacteria</taxon>
        <taxon>Pseudomonadati</taxon>
        <taxon>Pseudomonadota</taxon>
        <taxon>Gammaproteobacteria</taxon>
        <taxon>Vibrionales</taxon>
        <taxon>Vibrionaceae</taxon>
        <taxon>Photobacterium</taxon>
    </lineage>
</organism>
<dbReference type="EMBL" id="CP101508">
    <property type="protein sequence ID" value="UTV26679.1"/>
    <property type="molecule type" value="Genomic_DNA"/>
</dbReference>
<proteinExistence type="inferred from homology"/>